<dbReference type="InterPro" id="IPR035497">
    <property type="entry name" value="Caskin1/2_SAM_1"/>
</dbReference>
<evidence type="ECO:0000256" key="2">
    <source>
        <dbReference type="ARBA" id="ARBA00022443"/>
    </source>
</evidence>
<comment type="subunit">
    <text evidence="7">May not bind CASK.</text>
</comment>
<feature type="compositionally biased region" description="Polar residues" evidence="11">
    <location>
        <begin position="700"/>
        <end position="713"/>
    </location>
</feature>
<name>A0A7L1BWL2_9PASS</name>
<dbReference type="FunFam" id="1.25.40.20:FF:000053">
    <property type="entry name" value="caskin-2 isoform X1"/>
    <property type="match status" value="1"/>
</dbReference>
<feature type="compositionally biased region" description="Low complexity" evidence="11">
    <location>
        <begin position="943"/>
        <end position="952"/>
    </location>
</feature>
<dbReference type="FunFam" id="1.25.40.20:FF:000042">
    <property type="entry name" value="caskin-2 isoform X2"/>
    <property type="match status" value="1"/>
</dbReference>
<dbReference type="Proteomes" id="UP000534634">
    <property type="component" value="Unassembled WGS sequence"/>
</dbReference>
<dbReference type="InterPro" id="IPR036770">
    <property type="entry name" value="Ankyrin_rpt-contain_sf"/>
</dbReference>
<feature type="domain" description="SAM" evidence="13">
    <location>
        <begin position="501"/>
        <end position="564"/>
    </location>
</feature>
<feature type="compositionally biased region" description="Low complexity" evidence="11">
    <location>
        <begin position="409"/>
        <end position="427"/>
    </location>
</feature>
<evidence type="ECO:0000256" key="4">
    <source>
        <dbReference type="ARBA" id="ARBA00022553"/>
    </source>
</evidence>
<feature type="non-terminal residue" evidence="14">
    <location>
        <position position="1"/>
    </location>
</feature>
<keyword evidence="3" id="KW-0963">Cytoplasm</keyword>
<gene>
    <name evidence="14" type="primary">Caskin2</name>
    <name evidence="14" type="ORF">ILLCLE_R04546</name>
</gene>
<keyword evidence="15" id="KW-1185">Reference proteome</keyword>
<sequence>MGREQELIQAVKNGDVPGVQKLVAKIKASKSKLLGSAKRLNVNYQDADGFSALHHAALGGSLDLISLLLEAQATVDIKDSNGMRPLHYAAWQGRVEPVRVLLRAAASVNMASLDGQIPLHLSAQYGHYEVSEMLLQHQSNPCLINKAKKTPLDLACEFGRLKVAQLLLNSHLCVALLEGQSKDATDPNYTTPLHLAAKNGHKEIIRQLLKAGIEINKQTKTGTALHEAALYGKTEVVRLLLEGGVDVNIRNTYNQTALDIVNQFTTSHASKDIKQLLREASGILKVRALKDFWNLHDPTALNVRAGDVITVLEQHPDGRWKGHIHDAQKGTDRVGYFPPSIAEVISKRTGMVVPRVAPTQQRQGPPGGLQHLPDECPHPAAPSGPAAFGHLTLTRTAPGPDSSAGDRNSVGSEGSIGSIRSAGSGQSTEGTNGQSTSILIENARPLPSTGDNLQQHLLGSEPHNGTSPAGPQGLQTPGSCPPGDRVFSHQFLRPEQLLEGKDAEAIYNWLREFQLESYTVNFLNAGYDVPTISRMTPEDLTAIGVTKPGHRKKISTEIGQLSIAEWLPNYIPADLMDWLSAIGLPQYHKKLVNNGYDSITIVTDLTWEDLQEIGINKLGHQKKIMLAVKKLRDLRKSLNQAEATLARRKVPGSLDIVTIESLENGECQSPHTPKMTTFQDSELSYELQTAMSNSCHDTLGIKSSQGMSRSQESIGVRSRGSGHSQDNVLGSPLKERNLPEGTDQYARPVPQKGAGTPAVTPCTPPQTPSKGTAPYVFIQCGPTEPPTTAPTAGEQHNGGEGLKHKKRSHSLNRYALSDGEHEEEEERAPSSTLGSYATLTRRPGRSQMPRACLQADAKVTRSQSFAIRAKRKGPPPPPPKRLSSVSSALAAEADGEQTPSPERHKPRRRTVSEPSAPMTEVAAQGEQEDACSDTEEEAKPGVSSSSSQNSSSECIPFAEEGNLTIKQRPKPSGHSKADAAMPDTEPGSQPAEPQGSTAKEPAAPTVTKEPPVLEFNLTESDTVKRRPRFREREPLQAVLKAFSMAGQVEAGGAPTAQYAQAQAVSIAGPPAPAPRPALAGDAFDDDSVEFRIAEIEKSILSLEKGMKKVPSPMKAPSPTELVGTAVVRTPTPDVPAKHTSVASTKLVFSGPKTIYQQVLQPSRHTVAPWAATEAVPDVIGSLPSPSSLTLEMGSKAAEKKITVEEAESHPGTVHSAKNILEDISNMFDDLADQLDAMLD</sequence>
<dbReference type="Pfam" id="PF16907">
    <property type="entry name" value="Caskin-Pro-rich"/>
    <property type="match status" value="1"/>
</dbReference>
<dbReference type="Pfam" id="PF00536">
    <property type="entry name" value="SAM_1"/>
    <property type="match status" value="2"/>
</dbReference>
<dbReference type="InterPro" id="IPR002110">
    <property type="entry name" value="Ankyrin_rpt"/>
</dbReference>
<dbReference type="InterPro" id="IPR001660">
    <property type="entry name" value="SAM"/>
</dbReference>
<feature type="domain" description="SH3" evidence="12">
    <location>
        <begin position="281"/>
        <end position="347"/>
    </location>
</feature>
<dbReference type="Pfam" id="PF16632">
    <property type="entry name" value="Caskin-tail"/>
    <property type="match status" value="1"/>
</dbReference>
<evidence type="ECO:0000256" key="11">
    <source>
        <dbReference type="SAM" id="MobiDB-lite"/>
    </source>
</evidence>
<dbReference type="PROSITE" id="PS50105">
    <property type="entry name" value="SAM_DOMAIN"/>
    <property type="match status" value="2"/>
</dbReference>
<feature type="compositionally biased region" description="Polar residues" evidence="11">
    <location>
        <begin position="449"/>
        <end position="478"/>
    </location>
</feature>
<evidence type="ECO:0000256" key="5">
    <source>
        <dbReference type="ARBA" id="ARBA00022737"/>
    </source>
</evidence>
<dbReference type="PROSITE" id="PS50297">
    <property type="entry name" value="ANK_REP_REGION"/>
    <property type="match status" value="5"/>
</dbReference>
<comment type="subcellular location">
    <subcellularLocation>
        <location evidence="1">Cytoplasm</location>
    </subcellularLocation>
</comment>
<dbReference type="FunFam" id="1.25.40.20:FF:000139">
    <property type="entry name" value="caskin-2 isoform X1"/>
    <property type="match status" value="1"/>
</dbReference>
<dbReference type="CDD" id="cd09497">
    <property type="entry name" value="SAM_caskin1_2_repeat1"/>
    <property type="match status" value="1"/>
</dbReference>
<dbReference type="SMART" id="SM00248">
    <property type="entry name" value="ANK"/>
    <property type="match status" value="6"/>
</dbReference>
<dbReference type="Gene3D" id="2.30.30.40">
    <property type="entry name" value="SH3 Domains"/>
    <property type="match status" value="1"/>
</dbReference>
<dbReference type="PANTHER" id="PTHR24174">
    <property type="entry name" value="ANKYRIN REPEAT AND STERILE ALPHA MOTIF DOMAIN-CONTAINING PROTEIN 1"/>
    <property type="match status" value="1"/>
</dbReference>
<evidence type="ECO:0000256" key="10">
    <source>
        <dbReference type="PROSITE-ProRule" id="PRU00192"/>
    </source>
</evidence>
<dbReference type="CDD" id="cd12063">
    <property type="entry name" value="SH3_Caskin2"/>
    <property type="match status" value="1"/>
</dbReference>
<dbReference type="PRINTS" id="PR01415">
    <property type="entry name" value="ANKYRIN"/>
</dbReference>
<protein>
    <recommendedName>
        <fullName evidence="8">Caskin-2</fullName>
    </recommendedName>
</protein>
<dbReference type="SMART" id="SM00454">
    <property type="entry name" value="SAM"/>
    <property type="match status" value="2"/>
</dbReference>
<dbReference type="EMBL" id="VXBB01006443">
    <property type="protein sequence ID" value="NXM55346.1"/>
    <property type="molecule type" value="Genomic_DNA"/>
</dbReference>
<feature type="region of interest" description="Disordered" evidence="11">
    <location>
        <begin position="700"/>
        <end position="1020"/>
    </location>
</feature>
<evidence type="ECO:0000259" key="13">
    <source>
        <dbReference type="PROSITE" id="PS50105"/>
    </source>
</evidence>
<feature type="domain" description="SAM" evidence="13">
    <location>
        <begin position="570"/>
        <end position="634"/>
    </location>
</feature>
<feature type="compositionally biased region" description="Polar residues" evidence="11">
    <location>
        <begin position="829"/>
        <end position="838"/>
    </location>
</feature>
<dbReference type="FunFam" id="1.10.150.50:FF:000032">
    <property type="entry name" value="caskin-1 isoform X1"/>
    <property type="match status" value="1"/>
</dbReference>
<dbReference type="FunFam" id="1.10.150.50:FF:000028">
    <property type="entry name" value="caskin-2 isoform X2"/>
    <property type="match status" value="1"/>
</dbReference>
<dbReference type="InterPro" id="IPR013761">
    <property type="entry name" value="SAM/pointed_sf"/>
</dbReference>
<dbReference type="Pfam" id="PF00023">
    <property type="entry name" value="Ank"/>
    <property type="match status" value="1"/>
</dbReference>
<feature type="repeat" description="ANK" evidence="9">
    <location>
        <begin position="188"/>
        <end position="220"/>
    </location>
</feature>
<dbReference type="PROSITE" id="PS50088">
    <property type="entry name" value="ANK_REPEAT"/>
    <property type="match status" value="5"/>
</dbReference>
<dbReference type="PANTHER" id="PTHR24174:SF18">
    <property type="entry name" value="CASKIN-2"/>
    <property type="match status" value="1"/>
</dbReference>
<keyword evidence="5" id="KW-0677">Repeat</keyword>
<keyword evidence="4" id="KW-0597">Phosphoprotein</keyword>
<keyword evidence="6 9" id="KW-0040">ANK repeat</keyword>
<evidence type="ECO:0000256" key="7">
    <source>
        <dbReference type="ARBA" id="ARBA00064417"/>
    </source>
</evidence>
<dbReference type="Pfam" id="PF07653">
    <property type="entry name" value="SH3_2"/>
    <property type="match status" value="1"/>
</dbReference>
<dbReference type="SMART" id="SM00326">
    <property type="entry name" value="SH3"/>
    <property type="match status" value="1"/>
</dbReference>
<feature type="repeat" description="ANK" evidence="9">
    <location>
        <begin position="81"/>
        <end position="113"/>
    </location>
</feature>
<evidence type="ECO:0000256" key="1">
    <source>
        <dbReference type="ARBA" id="ARBA00004496"/>
    </source>
</evidence>
<feature type="compositionally biased region" description="Low complexity" evidence="11">
    <location>
        <begin position="882"/>
        <end position="892"/>
    </location>
</feature>
<evidence type="ECO:0000256" key="8">
    <source>
        <dbReference type="ARBA" id="ARBA00073385"/>
    </source>
</evidence>
<feature type="region of interest" description="Disordered" evidence="11">
    <location>
        <begin position="358"/>
        <end position="487"/>
    </location>
</feature>
<feature type="repeat" description="ANK" evidence="9">
    <location>
        <begin position="114"/>
        <end position="146"/>
    </location>
</feature>
<evidence type="ECO:0000313" key="15">
    <source>
        <dbReference type="Proteomes" id="UP000534634"/>
    </source>
</evidence>
<keyword evidence="2 10" id="KW-0728">SH3 domain</keyword>
<dbReference type="InterPro" id="IPR035499">
    <property type="entry name" value="Caskin2_SH3"/>
</dbReference>
<feature type="non-terminal residue" evidence="14">
    <location>
        <position position="1239"/>
    </location>
</feature>
<evidence type="ECO:0000256" key="9">
    <source>
        <dbReference type="PROSITE-ProRule" id="PRU00023"/>
    </source>
</evidence>
<feature type="repeat" description="ANK" evidence="9">
    <location>
        <begin position="48"/>
        <end position="80"/>
    </location>
</feature>
<feature type="repeat" description="ANK" evidence="9">
    <location>
        <begin position="220"/>
        <end position="252"/>
    </location>
</feature>
<dbReference type="SUPFAM" id="SSF50044">
    <property type="entry name" value="SH3-domain"/>
    <property type="match status" value="1"/>
</dbReference>
<organism evidence="14 15">
    <name type="scientific">Illadopsis cleaveri</name>
    <name type="common">blackcap illadopsis</name>
    <dbReference type="NCBI Taxonomy" id="201329"/>
    <lineage>
        <taxon>Eukaryota</taxon>
        <taxon>Metazoa</taxon>
        <taxon>Chordata</taxon>
        <taxon>Craniata</taxon>
        <taxon>Vertebrata</taxon>
        <taxon>Euteleostomi</taxon>
        <taxon>Archelosauria</taxon>
        <taxon>Archosauria</taxon>
        <taxon>Dinosauria</taxon>
        <taxon>Saurischia</taxon>
        <taxon>Theropoda</taxon>
        <taxon>Coelurosauria</taxon>
        <taxon>Aves</taxon>
        <taxon>Neognathae</taxon>
        <taxon>Neoaves</taxon>
        <taxon>Telluraves</taxon>
        <taxon>Australaves</taxon>
        <taxon>Passeriformes</taxon>
        <taxon>Sylvioidea</taxon>
        <taxon>Timaliidae</taxon>
        <taxon>Illadopsis</taxon>
    </lineage>
</organism>
<reference evidence="14 15" key="1">
    <citation type="submission" date="2019-09" db="EMBL/GenBank/DDBJ databases">
        <title>Bird 10,000 Genomes (B10K) Project - Family phase.</title>
        <authorList>
            <person name="Zhang G."/>
        </authorList>
    </citation>
    <scope>NUCLEOTIDE SEQUENCE [LARGE SCALE GENOMIC DNA]</scope>
    <source>
        <strain evidence="14">B10K-DU-002-01</strain>
        <tissue evidence="14">Muscle</tissue>
    </source>
</reference>
<comment type="caution">
    <text evidence="14">The sequence shown here is derived from an EMBL/GenBank/DDBJ whole genome shotgun (WGS) entry which is preliminary data.</text>
</comment>
<evidence type="ECO:0000313" key="14">
    <source>
        <dbReference type="EMBL" id="NXM55346.1"/>
    </source>
</evidence>
<dbReference type="InterPro" id="IPR033635">
    <property type="entry name" value="ANKS1/Caskin"/>
</dbReference>
<dbReference type="Pfam" id="PF12796">
    <property type="entry name" value="Ank_2"/>
    <property type="match status" value="2"/>
</dbReference>
<dbReference type="AlphaFoldDB" id="A0A7L1BWL2"/>
<dbReference type="CDD" id="cd09498">
    <property type="entry name" value="SAM_caskin1_2_repeat2"/>
    <property type="match status" value="1"/>
</dbReference>
<dbReference type="InterPro" id="IPR032117">
    <property type="entry name" value="Caskin_C"/>
</dbReference>
<dbReference type="SUPFAM" id="SSF47769">
    <property type="entry name" value="SAM/Pointed domain"/>
    <property type="match status" value="2"/>
</dbReference>
<dbReference type="FunFam" id="2.30.30.40:FF:000062">
    <property type="entry name" value="caskin-2 isoform X1"/>
    <property type="match status" value="1"/>
</dbReference>
<accession>A0A7L1BWL2</accession>
<dbReference type="InterPro" id="IPR036028">
    <property type="entry name" value="SH3-like_dom_sf"/>
</dbReference>
<evidence type="ECO:0000259" key="12">
    <source>
        <dbReference type="PROSITE" id="PS50002"/>
    </source>
</evidence>
<dbReference type="Gene3D" id="1.25.40.20">
    <property type="entry name" value="Ankyrin repeat-containing domain"/>
    <property type="match status" value="3"/>
</dbReference>
<dbReference type="Gene3D" id="1.10.150.50">
    <property type="entry name" value="Transcription Factor, Ets-1"/>
    <property type="match status" value="2"/>
</dbReference>
<dbReference type="PROSITE" id="PS50002">
    <property type="entry name" value="SH3"/>
    <property type="match status" value="1"/>
</dbReference>
<dbReference type="InterPro" id="IPR001452">
    <property type="entry name" value="SH3_domain"/>
</dbReference>
<dbReference type="SUPFAM" id="SSF48403">
    <property type="entry name" value="Ankyrin repeat"/>
    <property type="match status" value="1"/>
</dbReference>
<evidence type="ECO:0000256" key="6">
    <source>
        <dbReference type="ARBA" id="ARBA00023043"/>
    </source>
</evidence>
<evidence type="ECO:0000256" key="3">
    <source>
        <dbReference type="ARBA" id="ARBA00022490"/>
    </source>
</evidence>
<dbReference type="GO" id="GO:0005737">
    <property type="term" value="C:cytoplasm"/>
    <property type="evidence" value="ECO:0007669"/>
    <property type="project" value="UniProtKB-SubCell"/>
</dbReference>
<dbReference type="InterPro" id="IPR035498">
    <property type="entry name" value="Caskin1/2_SAM_2"/>
</dbReference>
<feature type="compositionally biased region" description="Acidic residues" evidence="11">
    <location>
        <begin position="926"/>
        <end position="936"/>
    </location>
</feature>
<proteinExistence type="predicted"/>
<feature type="compositionally biased region" description="Polar residues" evidence="11">
    <location>
        <begin position="428"/>
        <end position="439"/>
    </location>
</feature>